<dbReference type="Proteomes" id="UP000183508">
    <property type="component" value="Unassembled WGS sequence"/>
</dbReference>
<sequence length="449" mass="46288">MVDGFTAGQILRALWPGLARLLVNPLLYAGAALVIWDVWRNARHERAFFGVRVTRRRAHLLLLAGLSLAAGCLMSVWNAVLGARAAPGEVWAVTAAALLLGLIRVRWLSPLYGAAVCAAASAVAGAVGAGSPGPVASGAPGGHPGPGVPWGEALGTAWAAVAGFDAARWAVLLAGAMLCEALLLALFRTRWLRPVYVLSKRGRAIGAFAIHLAFVAPVWIPMAGGMPGNGGLPGALGAGFTALPVLLGFGGLYAGLSTRRVLTVVCLRDLAVAAVLGAGAFAALQTGPVWADAALWAGALGAEAVRLWLDRAEGASDPHYAPALDGVRVLATLPGSLARAMGLAPGEVITHVNQVPVHTGYDLHFAFEQNPAYAKLRVVDRRGEARLVGKPVYDGERVKLGLLLVPDDPNQPCYRPIPGGLLQTVGLRLAAGDRGGQVPADEASGSLTS</sequence>
<evidence type="ECO:0000256" key="1">
    <source>
        <dbReference type="SAM" id="Phobius"/>
    </source>
</evidence>
<evidence type="ECO:0008006" key="4">
    <source>
        <dbReference type="Google" id="ProtNLM"/>
    </source>
</evidence>
<feature type="transmembrane region" description="Helical" evidence="1">
    <location>
        <begin position="232"/>
        <end position="254"/>
    </location>
</feature>
<keyword evidence="1" id="KW-1133">Transmembrane helix</keyword>
<feature type="transmembrane region" description="Helical" evidence="1">
    <location>
        <begin position="110"/>
        <end position="130"/>
    </location>
</feature>
<dbReference type="InterPro" id="IPR036034">
    <property type="entry name" value="PDZ_sf"/>
</dbReference>
<dbReference type="AlphaFoldDB" id="A0A1I7K166"/>
<organism evidence="2 3">
    <name type="scientific">Alicyclobacillus macrosporangiidus</name>
    <dbReference type="NCBI Taxonomy" id="392015"/>
    <lineage>
        <taxon>Bacteria</taxon>
        <taxon>Bacillati</taxon>
        <taxon>Bacillota</taxon>
        <taxon>Bacilli</taxon>
        <taxon>Bacillales</taxon>
        <taxon>Alicyclobacillaceae</taxon>
        <taxon>Alicyclobacillus</taxon>
    </lineage>
</organism>
<dbReference type="EMBL" id="FPBV01000013">
    <property type="protein sequence ID" value="SFU91152.1"/>
    <property type="molecule type" value="Genomic_DNA"/>
</dbReference>
<feature type="transmembrane region" description="Helical" evidence="1">
    <location>
        <begin position="60"/>
        <end position="80"/>
    </location>
</feature>
<name>A0A1I7K166_9BACL</name>
<keyword evidence="1" id="KW-0472">Membrane</keyword>
<dbReference type="STRING" id="392015.SAMN05421543_11316"/>
<gene>
    <name evidence="2" type="ORF">SAMN05421543_11316</name>
</gene>
<feature type="transmembrane region" description="Helical" evidence="1">
    <location>
        <begin position="86"/>
        <end position="103"/>
    </location>
</feature>
<feature type="transmembrane region" description="Helical" evidence="1">
    <location>
        <begin position="261"/>
        <end position="283"/>
    </location>
</feature>
<feature type="transmembrane region" description="Helical" evidence="1">
    <location>
        <begin position="208"/>
        <end position="226"/>
    </location>
</feature>
<evidence type="ECO:0000313" key="2">
    <source>
        <dbReference type="EMBL" id="SFU91152.1"/>
    </source>
</evidence>
<protein>
    <recommendedName>
        <fullName evidence="4">PDZ domain-containing protein</fullName>
    </recommendedName>
</protein>
<accession>A0A1I7K166</accession>
<proteinExistence type="predicted"/>
<dbReference type="SUPFAM" id="SSF50156">
    <property type="entry name" value="PDZ domain-like"/>
    <property type="match status" value="1"/>
</dbReference>
<reference evidence="3" key="1">
    <citation type="submission" date="2016-10" db="EMBL/GenBank/DDBJ databases">
        <authorList>
            <person name="Varghese N."/>
        </authorList>
    </citation>
    <scope>NUCLEOTIDE SEQUENCE [LARGE SCALE GENOMIC DNA]</scope>
    <source>
        <strain evidence="3">DSM 17980</strain>
    </source>
</reference>
<feature type="transmembrane region" description="Helical" evidence="1">
    <location>
        <begin position="21"/>
        <end position="39"/>
    </location>
</feature>
<evidence type="ECO:0000313" key="3">
    <source>
        <dbReference type="Proteomes" id="UP000183508"/>
    </source>
</evidence>
<keyword evidence="3" id="KW-1185">Reference proteome</keyword>
<feature type="transmembrane region" description="Helical" evidence="1">
    <location>
        <begin position="166"/>
        <end position="187"/>
    </location>
</feature>
<dbReference type="Gene3D" id="2.30.42.10">
    <property type="match status" value="1"/>
</dbReference>
<keyword evidence="1" id="KW-0812">Transmembrane</keyword>